<evidence type="ECO:0000313" key="4">
    <source>
        <dbReference type="Proteomes" id="UP001595699"/>
    </source>
</evidence>
<dbReference type="SUPFAM" id="SSF55961">
    <property type="entry name" value="Bet v1-like"/>
    <property type="match status" value="1"/>
</dbReference>
<dbReference type="InterPro" id="IPR023393">
    <property type="entry name" value="START-like_dom_sf"/>
</dbReference>
<dbReference type="CDD" id="cd07814">
    <property type="entry name" value="SRPBCC_CalC_Aha1-like"/>
    <property type="match status" value="1"/>
</dbReference>
<comment type="caution">
    <text evidence="3">The sequence shown here is derived from an EMBL/GenBank/DDBJ whole genome shotgun (WGS) entry which is preliminary data.</text>
</comment>
<sequence>MSTPPPERRVEKSIVLDATPEEVWDAVATGPGMSSWFVPHTYDDSGGGAEADFGGGQTAGGRVLDLEPGRRVVYGAPEGTPQDQAGLALEFLVEGRAQGSTVLRLVQSGFSAEDWEQQYEGMSRGWDQYLHNLVSYFAYFRGKPVTNVVGLTFTTADAVAVWAGFHAALGISPSVEVGDKVTLKPVGIPAIEGVVDVHDPGCLGVRSEVGLHRFGGFGGMATVAHYFYGVSLDATEATKNWQSWLTKLFPATPTPMA</sequence>
<comment type="similarity">
    <text evidence="1">Belongs to the AHA1 family.</text>
</comment>
<evidence type="ECO:0000313" key="3">
    <source>
        <dbReference type="EMBL" id="MFC3761489.1"/>
    </source>
</evidence>
<dbReference type="RefSeq" id="WP_205113923.1">
    <property type="nucleotide sequence ID" value="NZ_JAFBCM010000001.1"/>
</dbReference>
<gene>
    <name evidence="3" type="ORF">ACFOUW_11620</name>
</gene>
<accession>A0ABV7YAX5</accession>
<evidence type="ECO:0000259" key="2">
    <source>
        <dbReference type="Pfam" id="PF08327"/>
    </source>
</evidence>
<dbReference type="InterPro" id="IPR013538">
    <property type="entry name" value="ASHA1/2-like_C"/>
</dbReference>
<dbReference type="Proteomes" id="UP001595699">
    <property type="component" value="Unassembled WGS sequence"/>
</dbReference>
<keyword evidence="4" id="KW-1185">Reference proteome</keyword>
<name>A0ABV7YAX5_9ACTN</name>
<proteinExistence type="inferred from homology"/>
<dbReference type="EMBL" id="JBHRZH010000009">
    <property type="protein sequence ID" value="MFC3761489.1"/>
    <property type="molecule type" value="Genomic_DNA"/>
</dbReference>
<reference evidence="4" key="1">
    <citation type="journal article" date="2019" name="Int. J. Syst. Evol. Microbiol.">
        <title>The Global Catalogue of Microorganisms (GCM) 10K type strain sequencing project: providing services to taxonomists for standard genome sequencing and annotation.</title>
        <authorList>
            <consortium name="The Broad Institute Genomics Platform"/>
            <consortium name="The Broad Institute Genome Sequencing Center for Infectious Disease"/>
            <person name="Wu L."/>
            <person name="Ma J."/>
        </authorList>
    </citation>
    <scope>NUCLEOTIDE SEQUENCE [LARGE SCALE GENOMIC DNA]</scope>
    <source>
        <strain evidence="4">CGMCC 4.7241</strain>
    </source>
</reference>
<dbReference type="Pfam" id="PF08327">
    <property type="entry name" value="AHSA1"/>
    <property type="match status" value="1"/>
</dbReference>
<dbReference type="Gene3D" id="3.30.530.20">
    <property type="match status" value="1"/>
</dbReference>
<evidence type="ECO:0000256" key="1">
    <source>
        <dbReference type="ARBA" id="ARBA00006817"/>
    </source>
</evidence>
<organism evidence="3 4">
    <name type="scientific">Tenggerimyces flavus</name>
    <dbReference type="NCBI Taxonomy" id="1708749"/>
    <lineage>
        <taxon>Bacteria</taxon>
        <taxon>Bacillati</taxon>
        <taxon>Actinomycetota</taxon>
        <taxon>Actinomycetes</taxon>
        <taxon>Propionibacteriales</taxon>
        <taxon>Nocardioidaceae</taxon>
        <taxon>Tenggerimyces</taxon>
    </lineage>
</organism>
<protein>
    <submittedName>
        <fullName evidence="3">SRPBCC domain-containing protein</fullName>
    </submittedName>
</protein>
<feature type="domain" description="Activator of Hsp90 ATPase homologue 1/2-like C-terminal" evidence="2">
    <location>
        <begin position="17"/>
        <end position="137"/>
    </location>
</feature>